<comment type="caution">
    <text evidence="4">The sequence shown here is derived from an EMBL/GenBank/DDBJ whole genome shotgun (WGS) entry which is preliminary data.</text>
</comment>
<evidence type="ECO:0000313" key="4">
    <source>
        <dbReference type="EMBL" id="TMQ53020.1"/>
    </source>
</evidence>
<sequence>MRTAVVSALGVTILLGTPLLAQADQGKWWTPKEGDRRIEKRERGNGWNDQGTRGDRGSPDRRAWGDRGWNGRGYRSWRGVPVRRDVIVIRDRGHGAYFRARRVFVQPRFYRGSLYVRPVRYFIAADACIGGINFHTRIVRPHYLYGCNFCDARFDNYDDYAAHVAHCDHAPDEYTIQASNWDDNYDSDWDGPYQSDDEDDYGYDE</sequence>
<gene>
    <name evidence="4" type="ORF">E6K74_10565</name>
</gene>
<reference evidence="4 5" key="1">
    <citation type="journal article" date="2019" name="Nat. Microbiol.">
        <title>Mediterranean grassland soil C-N compound turnover is dependent on rainfall and depth, and is mediated by genomically divergent microorganisms.</title>
        <authorList>
            <person name="Diamond S."/>
            <person name="Andeer P.F."/>
            <person name="Li Z."/>
            <person name="Crits-Christoph A."/>
            <person name="Burstein D."/>
            <person name="Anantharaman K."/>
            <person name="Lane K.R."/>
            <person name="Thomas B.C."/>
            <person name="Pan C."/>
            <person name="Northen T.R."/>
            <person name="Banfield J.F."/>
        </authorList>
    </citation>
    <scope>NUCLEOTIDE SEQUENCE [LARGE SCALE GENOMIC DNA]</scope>
    <source>
        <strain evidence="4">WS_4</strain>
    </source>
</reference>
<evidence type="ECO:0000256" key="1">
    <source>
        <dbReference type="SAM" id="MobiDB-lite"/>
    </source>
</evidence>
<proteinExistence type="predicted"/>
<feature type="compositionally biased region" description="Basic and acidic residues" evidence="1">
    <location>
        <begin position="52"/>
        <end position="62"/>
    </location>
</feature>
<accession>A0A538SNS8</accession>
<evidence type="ECO:0000313" key="5">
    <source>
        <dbReference type="Proteomes" id="UP000319829"/>
    </source>
</evidence>
<organism evidence="4 5">
    <name type="scientific">Eiseniibacteriota bacterium</name>
    <dbReference type="NCBI Taxonomy" id="2212470"/>
    <lineage>
        <taxon>Bacteria</taxon>
        <taxon>Candidatus Eiseniibacteriota</taxon>
    </lineage>
</organism>
<feature type="domain" description="C2H2-type" evidence="3">
    <location>
        <begin position="147"/>
        <end position="169"/>
    </location>
</feature>
<feature type="signal peptide" evidence="2">
    <location>
        <begin position="1"/>
        <end position="23"/>
    </location>
</feature>
<feature type="chain" id="PRO_5022145089" description="C2H2-type domain-containing protein" evidence="2">
    <location>
        <begin position="24"/>
        <end position="205"/>
    </location>
</feature>
<feature type="region of interest" description="Disordered" evidence="1">
    <location>
        <begin position="31"/>
        <end position="62"/>
    </location>
</feature>
<dbReference type="InterPro" id="IPR013087">
    <property type="entry name" value="Znf_C2H2_type"/>
</dbReference>
<keyword evidence="2" id="KW-0732">Signal</keyword>
<feature type="compositionally biased region" description="Basic and acidic residues" evidence="1">
    <location>
        <begin position="31"/>
        <end position="44"/>
    </location>
</feature>
<name>A0A538SNS8_UNCEI</name>
<dbReference type="Proteomes" id="UP000319829">
    <property type="component" value="Unassembled WGS sequence"/>
</dbReference>
<feature type="region of interest" description="Disordered" evidence="1">
    <location>
        <begin position="185"/>
        <end position="205"/>
    </location>
</feature>
<protein>
    <recommendedName>
        <fullName evidence="3">C2H2-type domain-containing protein</fullName>
    </recommendedName>
</protein>
<evidence type="ECO:0000259" key="3">
    <source>
        <dbReference type="PROSITE" id="PS00028"/>
    </source>
</evidence>
<dbReference type="EMBL" id="VBOU01000091">
    <property type="protein sequence ID" value="TMQ53020.1"/>
    <property type="molecule type" value="Genomic_DNA"/>
</dbReference>
<evidence type="ECO:0000256" key="2">
    <source>
        <dbReference type="SAM" id="SignalP"/>
    </source>
</evidence>
<dbReference type="AlphaFoldDB" id="A0A538SNS8"/>
<dbReference type="PROSITE" id="PS00028">
    <property type="entry name" value="ZINC_FINGER_C2H2_1"/>
    <property type="match status" value="1"/>
</dbReference>